<dbReference type="Gene3D" id="1.20.120.1220">
    <property type="match status" value="1"/>
</dbReference>
<gene>
    <name evidence="3" type="ORF">BTO18_14375</name>
</gene>
<evidence type="ECO:0000313" key="4">
    <source>
        <dbReference type="Proteomes" id="UP000238882"/>
    </source>
</evidence>
<evidence type="ECO:0000256" key="1">
    <source>
        <dbReference type="SAM" id="Phobius"/>
    </source>
</evidence>
<evidence type="ECO:0000259" key="2">
    <source>
        <dbReference type="Pfam" id="PF01478"/>
    </source>
</evidence>
<dbReference type="EMBL" id="MSCN01000001">
    <property type="protein sequence ID" value="PQJ80291.1"/>
    <property type="molecule type" value="Genomic_DNA"/>
</dbReference>
<feature type="domain" description="Prepilin type IV endopeptidase peptidase" evidence="2">
    <location>
        <begin position="7"/>
        <end position="120"/>
    </location>
</feature>
<keyword evidence="1" id="KW-0812">Transmembrane</keyword>
<dbReference type="GO" id="GO:0004190">
    <property type="term" value="F:aspartic-type endopeptidase activity"/>
    <property type="evidence" value="ECO:0007669"/>
    <property type="project" value="InterPro"/>
</dbReference>
<keyword evidence="4" id="KW-1185">Reference proteome</keyword>
<dbReference type="InterPro" id="IPR000045">
    <property type="entry name" value="Prepilin_IV_endopep_pep"/>
</dbReference>
<keyword evidence="1" id="KW-0472">Membrane</keyword>
<reference evidence="3 4" key="1">
    <citation type="submission" date="2016-12" db="EMBL/GenBank/DDBJ databases">
        <title>Trade-off between light-utilization and light-protection in marine flavobacteria.</title>
        <authorList>
            <person name="Kumagai Y."/>
            <person name="Yoshizawa S."/>
            <person name="Kogure K."/>
            <person name="Iwasaki W."/>
        </authorList>
    </citation>
    <scope>NUCLEOTIDE SEQUENCE [LARGE SCALE GENOMIC DNA]</scope>
    <source>
        <strain evidence="3 4">NBRC 108759</strain>
    </source>
</reference>
<dbReference type="OrthoDB" id="798769at2"/>
<organism evidence="3 4">
    <name type="scientific">Polaribacter porphyrae</name>
    <dbReference type="NCBI Taxonomy" id="1137780"/>
    <lineage>
        <taxon>Bacteria</taxon>
        <taxon>Pseudomonadati</taxon>
        <taxon>Bacteroidota</taxon>
        <taxon>Flavobacteriia</taxon>
        <taxon>Flavobacteriales</taxon>
        <taxon>Flavobacteriaceae</taxon>
    </lineage>
</organism>
<comment type="caution">
    <text evidence="3">The sequence shown here is derived from an EMBL/GenBank/DDBJ whole genome shotgun (WGS) entry which is preliminary data.</text>
</comment>
<dbReference type="Pfam" id="PF01478">
    <property type="entry name" value="Peptidase_A24"/>
    <property type="match status" value="1"/>
</dbReference>
<protein>
    <recommendedName>
        <fullName evidence="2">Prepilin type IV endopeptidase peptidase domain-containing protein</fullName>
    </recommendedName>
</protein>
<dbReference type="GO" id="GO:0016020">
    <property type="term" value="C:membrane"/>
    <property type="evidence" value="ECO:0007669"/>
    <property type="project" value="InterPro"/>
</dbReference>
<sequence>MIISIEIIFIVVLLFLFYQDIKERKVVIWALVLSLIFGSFINYLNQQPIVFISNIFINATFIAFIFGILGLYAKFKMKQRIFDVFGMGDLGFFMVLAVSLPTLSFLMVFIFSTFFALLVFLIFKYRFQPKTVPLAGLQSLFLALVLLANKFSSTLNIYAL</sequence>
<dbReference type="RefSeq" id="WP_105016888.1">
    <property type="nucleotide sequence ID" value="NZ_MSCN01000001.1"/>
</dbReference>
<dbReference type="Proteomes" id="UP000238882">
    <property type="component" value="Unassembled WGS sequence"/>
</dbReference>
<proteinExistence type="predicted"/>
<keyword evidence="1" id="KW-1133">Transmembrane helix</keyword>
<feature type="transmembrane region" description="Helical" evidence="1">
    <location>
        <begin position="50"/>
        <end position="73"/>
    </location>
</feature>
<evidence type="ECO:0000313" key="3">
    <source>
        <dbReference type="EMBL" id="PQJ80291.1"/>
    </source>
</evidence>
<feature type="transmembrane region" description="Helical" evidence="1">
    <location>
        <begin position="104"/>
        <end position="123"/>
    </location>
</feature>
<dbReference type="AlphaFoldDB" id="A0A2S7WSJ8"/>
<name>A0A2S7WSJ8_9FLAO</name>
<accession>A0A2S7WSJ8</accession>
<feature type="transmembrane region" description="Helical" evidence="1">
    <location>
        <begin position="26"/>
        <end position="44"/>
    </location>
</feature>